<feature type="domain" description="CBM21" evidence="1">
    <location>
        <begin position="101"/>
        <end position="212"/>
    </location>
</feature>
<dbReference type="Pfam" id="PF03370">
    <property type="entry name" value="CBM_21"/>
    <property type="match status" value="1"/>
</dbReference>
<evidence type="ECO:0000313" key="3">
    <source>
        <dbReference type="RefSeq" id="XP_065648907.1"/>
    </source>
</evidence>
<protein>
    <submittedName>
        <fullName evidence="3">Protein phosphatase 1 regulatory subunit 3B</fullName>
    </submittedName>
</protein>
<dbReference type="PANTHER" id="PTHR12307">
    <property type="entry name" value="PROTEIN PHOSPHATASE 1 REGULATORY SUBUNIT"/>
    <property type="match status" value="1"/>
</dbReference>
<dbReference type="RefSeq" id="XP_065648907.1">
    <property type="nucleotide sequence ID" value="XM_065792835.1"/>
</dbReference>
<keyword evidence="2" id="KW-1185">Reference proteome</keyword>
<dbReference type="GeneID" id="101236208"/>
<accession>A0ABM4BIP1</accession>
<evidence type="ECO:0000313" key="2">
    <source>
        <dbReference type="Proteomes" id="UP001652625"/>
    </source>
</evidence>
<dbReference type="Proteomes" id="UP001652625">
    <property type="component" value="Chromosome 03"/>
</dbReference>
<sequence>MLKLEKSFDIFDNNAMHISPRVYSDLFYNYSQKLVDTYRNNEVGEAECFKRKKVTFADEKGKTLCYVKFFVPESTTVCYRPNYGPTSIFEDKMEYKIAYNETQLHLKNVSLLLYGLTANKNLFGAVAVRNLAFKKDVKIRLTLNKWKTFQDIPCKFMQQEFHGDIDRFIFVTHLLTLGHDISSNQKGIEFAVCYSVNNDEHWDNNANHNYKL</sequence>
<organism evidence="2 3">
    <name type="scientific">Hydra vulgaris</name>
    <name type="common">Hydra</name>
    <name type="synonym">Hydra attenuata</name>
    <dbReference type="NCBI Taxonomy" id="6087"/>
    <lineage>
        <taxon>Eukaryota</taxon>
        <taxon>Metazoa</taxon>
        <taxon>Cnidaria</taxon>
        <taxon>Hydrozoa</taxon>
        <taxon>Hydroidolina</taxon>
        <taxon>Anthoathecata</taxon>
        <taxon>Aplanulata</taxon>
        <taxon>Hydridae</taxon>
        <taxon>Hydra</taxon>
    </lineage>
</organism>
<dbReference type="InterPro" id="IPR038175">
    <property type="entry name" value="CBM21_dom_sf"/>
</dbReference>
<proteinExistence type="predicted"/>
<dbReference type="InterPro" id="IPR005036">
    <property type="entry name" value="CBM21_dom"/>
</dbReference>
<evidence type="ECO:0000259" key="1">
    <source>
        <dbReference type="PROSITE" id="PS51159"/>
    </source>
</evidence>
<gene>
    <name evidence="3" type="primary">LOC101236208</name>
</gene>
<dbReference type="Gene3D" id="2.60.40.2440">
    <property type="entry name" value="Carbohydrate binding type-21 domain"/>
    <property type="match status" value="1"/>
</dbReference>
<dbReference type="PANTHER" id="PTHR12307:SF36">
    <property type="entry name" value="GLYCOGEN-BINDING SUBUNIT 76A"/>
    <property type="match status" value="1"/>
</dbReference>
<reference evidence="3" key="1">
    <citation type="submission" date="2025-08" db="UniProtKB">
        <authorList>
            <consortium name="RefSeq"/>
        </authorList>
    </citation>
    <scope>IDENTIFICATION</scope>
</reference>
<dbReference type="PROSITE" id="PS51159">
    <property type="entry name" value="CBM21"/>
    <property type="match status" value="1"/>
</dbReference>
<dbReference type="InterPro" id="IPR050782">
    <property type="entry name" value="PP1_regulatory_subunit_3"/>
</dbReference>
<name>A0ABM4BIP1_HYDVU</name>